<dbReference type="InterPro" id="IPR008999">
    <property type="entry name" value="Actin-crosslinking"/>
</dbReference>
<feature type="compositionally biased region" description="Low complexity" evidence="1">
    <location>
        <begin position="362"/>
        <end position="374"/>
    </location>
</feature>
<feature type="domain" description="DUF569" evidence="2">
    <location>
        <begin position="1"/>
        <end position="143"/>
    </location>
</feature>
<evidence type="ECO:0000313" key="4">
    <source>
        <dbReference type="EMBL" id="KAA0045392.1"/>
    </source>
</evidence>
<proteinExistence type="predicted"/>
<dbReference type="AlphaFoldDB" id="A0A5A7TPU7"/>
<organism evidence="4 5">
    <name type="scientific">Cucumis melo var. makuwa</name>
    <name type="common">Oriental melon</name>
    <dbReference type="NCBI Taxonomy" id="1194695"/>
    <lineage>
        <taxon>Eukaryota</taxon>
        <taxon>Viridiplantae</taxon>
        <taxon>Streptophyta</taxon>
        <taxon>Embryophyta</taxon>
        <taxon>Tracheophyta</taxon>
        <taxon>Spermatophyta</taxon>
        <taxon>Magnoliopsida</taxon>
        <taxon>eudicotyledons</taxon>
        <taxon>Gunneridae</taxon>
        <taxon>Pentapetalae</taxon>
        <taxon>rosids</taxon>
        <taxon>fabids</taxon>
        <taxon>Cucurbitales</taxon>
        <taxon>Cucurbitaceae</taxon>
        <taxon>Benincaseae</taxon>
        <taxon>Cucumis</taxon>
    </lineage>
</organism>
<feature type="domain" description="DUF569" evidence="3">
    <location>
        <begin position="396"/>
        <end position="471"/>
    </location>
</feature>
<feature type="domain" description="DUF569" evidence="2">
    <location>
        <begin position="189"/>
        <end position="330"/>
    </location>
</feature>
<dbReference type="SUPFAM" id="SSF50405">
    <property type="entry name" value="Actin-crosslinking proteins"/>
    <property type="match status" value="2"/>
</dbReference>
<evidence type="ECO:0000259" key="2">
    <source>
        <dbReference type="Pfam" id="PF04601"/>
    </source>
</evidence>
<feature type="compositionally biased region" description="Polar residues" evidence="1">
    <location>
        <begin position="375"/>
        <end position="392"/>
    </location>
</feature>
<dbReference type="Pfam" id="PF04601">
    <property type="entry name" value="DUF569"/>
    <property type="match status" value="2"/>
</dbReference>
<protein>
    <recommendedName>
        <fullName evidence="6">DUF569 domain-containing protein</fullName>
    </recommendedName>
</protein>
<dbReference type="PANTHER" id="PTHR31205">
    <property type="entry name" value="ACTIN CROSS-LINKING PROTEIN (DUF569)"/>
    <property type="match status" value="1"/>
</dbReference>
<dbReference type="InterPro" id="IPR007679">
    <property type="entry name" value="DUF569"/>
</dbReference>
<dbReference type="OrthoDB" id="2432302at2759"/>
<evidence type="ECO:0008006" key="6">
    <source>
        <dbReference type="Google" id="ProtNLM"/>
    </source>
</evidence>
<dbReference type="Proteomes" id="UP000321393">
    <property type="component" value="Unassembled WGS sequence"/>
</dbReference>
<reference evidence="4 5" key="1">
    <citation type="submission" date="2019-08" db="EMBL/GenBank/DDBJ databases">
        <title>Draft genome sequences of two oriental melons (Cucumis melo L. var makuwa).</title>
        <authorList>
            <person name="Kwon S.-Y."/>
        </authorList>
    </citation>
    <scope>NUCLEOTIDE SEQUENCE [LARGE SCALE GENOMIC DNA]</scope>
    <source>
        <strain evidence="5">cv. SW 3</strain>
        <tissue evidence="4">Leaf</tissue>
    </source>
</reference>
<feature type="region of interest" description="Disordered" evidence="1">
    <location>
        <begin position="343"/>
        <end position="394"/>
    </location>
</feature>
<comment type="caution">
    <text evidence="4">The sequence shown here is derived from an EMBL/GenBank/DDBJ whole genome shotgun (WGS) entry which is preliminary data.</text>
</comment>
<dbReference type="FunFam" id="2.80.10.50:FF:000067">
    <property type="entry name" value="BnaC05g19630D protein"/>
    <property type="match status" value="2"/>
</dbReference>
<dbReference type="Gene3D" id="2.80.10.50">
    <property type="match status" value="2"/>
</dbReference>
<dbReference type="EMBL" id="SSTE01014560">
    <property type="protein sequence ID" value="KAA0045392.1"/>
    <property type="molecule type" value="Genomic_DNA"/>
</dbReference>
<dbReference type="STRING" id="1194695.A0A5A7TPU7"/>
<dbReference type="CDD" id="cd23340">
    <property type="entry name" value="beta-trefoil_FSCN_ACP-like"/>
    <property type="match status" value="2"/>
</dbReference>
<sequence>MEVFNKAKAVRLRAHNDKYLVADDDNKTIRQSRNRTSRKTIWVVEPVSDQGIRLKSLAHGRYLSASDLPFLLGMTGNKVVQVEAEKGSSEWTLKWEPVREGFQVKLKSWCGTYLRGNGGTPPWRNSVTHDQPHSSTTGKWILWDVEVVDHLEFDGLGSFSSFASDEPFGSEPPTPLHTKTAIHHSSTVMDLFRNAKTIRLRSHHKKYLSADEDEESVVQDRNGSSKNVRWAVEFVSFSDAIIRLKSCYGKYLMASNQPFLLGMTGRKVMQARPERFESSLEWEPVKDGSFLRLKTRYGNYLRANGGVPPWRNSVTHDIPHRAATKEWILWDLDVVDIETQSSVHKTLDHPPYESSDPDSPLELDSISSSVSQESARPSTAEYNVCGGSNSPPKSEGRRILFQFADENGEDENSERNSLNFNGKGVEELTRKLEEDMGIEGVVVCTRSPLNGKLYPIRLQLPPNNGTLKVVLVLKSSTYFILKLPFPSKSLPRAQLPHSLVRHCSALVDDIAPCLPSSSKPRVRMCLALRPARLRTLAGHSSFRIKKFIILWLLGNVRSAMKHHPNTNAPYALHLKVPCAIKPVSEEDQSTAPNGSFVDRPICVGDQNEVLEKSQLEAIASSSEIHNILNDEKLRKFILAIDSSLDPETELDKAMEDEAFRIFSSKGSTQQMMMISAKNDGFMDCSNAGGPSK</sequence>
<evidence type="ECO:0000313" key="5">
    <source>
        <dbReference type="Proteomes" id="UP000321393"/>
    </source>
</evidence>
<dbReference type="Pfam" id="PF22932">
    <property type="entry name" value="Ubiq_DUF_assoc"/>
    <property type="match status" value="1"/>
</dbReference>
<evidence type="ECO:0000259" key="3">
    <source>
        <dbReference type="Pfam" id="PF22932"/>
    </source>
</evidence>
<name>A0A5A7TPU7_CUCMM</name>
<gene>
    <name evidence="4" type="ORF">E6C27_scaffold422G00030</name>
</gene>
<dbReference type="PANTHER" id="PTHR31205:SF69">
    <property type="entry name" value="ACTIN CROSS-LINKING PROTEIN (DUF569)"/>
    <property type="match status" value="1"/>
</dbReference>
<dbReference type="InterPro" id="IPR054726">
    <property type="entry name" value="Ubiq_DUF569-assoc"/>
</dbReference>
<evidence type="ECO:0000256" key="1">
    <source>
        <dbReference type="SAM" id="MobiDB-lite"/>
    </source>
</evidence>
<accession>A0A5A7TPU7</accession>